<gene>
    <name evidence="3" type="ORF">CELE_Y39H10A.1</name>
    <name evidence="3 5" type="ORF">Y39H10A.1</name>
</gene>
<dbReference type="AlphaFoldDB" id="Q9N3Z1"/>
<dbReference type="GeneID" id="178793"/>
<keyword evidence="4" id="KW-1185">Reference proteome</keyword>
<evidence type="ECO:0000256" key="1">
    <source>
        <dbReference type="SAM" id="MobiDB-lite"/>
    </source>
</evidence>
<dbReference type="FunCoup" id="Q9N3Z1">
    <property type="interactions" value="171"/>
</dbReference>
<name>Q9N3Z1_CAEEL</name>
<dbReference type="InParanoid" id="Q9N3Z1"/>
<dbReference type="PhylomeDB" id="Q9N3Z1"/>
<evidence type="ECO:0000313" key="4">
    <source>
        <dbReference type="Proteomes" id="UP000001940"/>
    </source>
</evidence>
<reference evidence="3 4" key="1">
    <citation type="journal article" date="1998" name="Science">
        <title>Genome sequence of the nematode C. elegans: a platform for investigating biology.</title>
        <authorList>
            <consortium name="The C. elegans sequencing consortium"/>
            <person name="Sulson J.E."/>
            <person name="Waterston R."/>
        </authorList>
    </citation>
    <scope>NUCLEOTIDE SEQUENCE [LARGE SCALE GENOMIC DNA]</scope>
    <source>
        <strain evidence="3 4">Bristol N2</strain>
    </source>
</reference>
<dbReference type="PeptideAtlas" id="Q9N3Z1"/>
<keyword evidence="2" id="KW-0732">Signal</keyword>
<evidence type="ECO:0000313" key="5">
    <source>
        <dbReference type="WormBase" id="Y39H10A.1"/>
    </source>
</evidence>
<feature type="compositionally biased region" description="Basic and acidic residues" evidence="1">
    <location>
        <begin position="51"/>
        <end position="63"/>
    </location>
</feature>
<protein>
    <submittedName>
        <fullName evidence="3">Dauer Up-Regulated</fullName>
    </submittedName>
</protein>
<proteinExistence type="evidence at protein level"/>
<evidence type="ECO:0000256" key="2">
    <source>
        <dbReference type="SAM" id="SignalP"/>
    </source>
</evidence>
<dbReference type="AGR" id="WB:WBGene00021478"/>
<dbReference type="Bgee" id="WBGene00021478">
    <property type="expression patterns" value="Expressed in larva and 2 other cell types or tissues"/>
</dbReference>
<dbReference type="OrthoDB" id="5898351at2759"/>
<sequence>MNNRLVFLIFVATLAMAVVYGYPGKQMDAMEGGPMNMTDMDPHGNMTGGPMEHRPEMGSGEKKPSRKRRDASEDIKNAGRNAIGTVDSAGNAAVDKAGELVKGGTDHIKDAQAAIKMEADDVPNKLENGGH</sequence>
<dbReference type="RefSeq" id="NP_504042.1">
    <property type="nucleotide sequence ID" value="NM_071641.6"/>
</dbReference>
<dbReference type="eggNOG" id="ENOG502TJ0F">
    <property type="taxonomic scope" value="Eukaryota"/>
</dbReference>
<dbReference type="KEGG" id="cel:CELE_Y39H10A.1"/>
<dbReference type="CTD" id="178793"/>
<organism evidence="3 4">
    <name type="scientific">Caenorhabditis elegans</name>
    <dbReference type="NCBI Taxonomy" id="6239"/>
    <lineage>
        <taxon>Eukaryota</taxon>
        <taxon>Metazoa</taxon>
        <taxon>Ecdysozoa</taxon>
        <taxon>Nematoda</taxon>
        <taxon>Chromadorea</taxon>
        <taxon>Rhabditida</taxon>
        <taxon>Rhabditina</taxon>
        <taxon>Rhabditomorpha</taxon>
        <taxon>Rhabditoidea</taxon>
        <taxon>Rhabditidae</taxon>
        <taxon>Peloderinae</taxon>
        <taxon>Caenorhabditis</taxon>
    </lineage>
</organism>
<evidence type="ECO:0000313" key="3">
    <source>
        <dbReference type="EMBL" id="CCD73282.1"/>
    </source>
</evidence>
<accession>Q9N3Z1</accession>
<dbReference type="UCSC" id="Y39H10A.1">
    <property type="organism name" value="c. elegans"/>
</dbReference>
<dbReference type="Proteomes" id="UP000001940">
    <property type="component" value="Chromosome V"/>
</dbReference>
<feature type="region of interest" description="Disordered" evidence="1">
    <location>
        <begin position="31"/>
        <end position="83"/>
    </location>
</feature>
<feature type="signal peptide" evidence="2">
    <location>
        <begin position="1"/>
        <end position="21"/>
    </location>
</feature>
<keyword evidence="6" id="KW-1267">Proteomics identification</keyword>
<evidence type="ECO:0007829" key="6">
    <source>
        <dbReference type="PeptideAtlas" id="Q9N3Z1"/>
    </source>
</evidence>
<dbReference type="PaxDb" id="6239-Y39H10A.1"/>
<dbReference type="WormBase" id="Y39H10A.1">
    <property type="protein sequence ID" value="CE26072"/>
    <property type="gene ID" value="WBGene00021478"/>
</dbReference>
<feature type="chain" id="PRO_5004330334" evidence="2">
    <location>
        <begin position="22"/>
        <end position="131"/>
    </location>
</feature>
<dbReference type="EMBL" id="BX284605">
    <property type="protein sequence ID" value="CCD73282.1"/>
    <property type="molecule type" value="Genomic_DNA"/>
</dbReference>
<dbReference type="HOGENOM" id="CLU_154072_0_0_1"/>